<dbReference type="GO" id="GO:0008654">
    <property type="term" value="P:phospholipid biosynthetic process"/>
    <property type="evidence" value="ECO:0007669"/>
    <property type="project" value="InterPro"/>
</dbReference>
<evidence type="ECO:0000313" key="4">
    <source>
        <dbReference type="EMBL" id="RUO35228.1"/>
    </source>
</evidence>
<feature type="transmembrane region" description="Helical" evidence="3">
    <location>
        <begin position="36"/>
        <end position="60"/>
    </location>
</feature>
<dbReference type="RefSeq" id="WP_126776347.1">
    <property type="nucleotide sequence ID" value="NZ_PIPM01000003.1"/>
</dbReference>
<dbReference type="InterPro" id="IPR000462">
    <property type="entry name" value="CDP-OH_P_trans"/>
</dbReference>
<sequence length="201" mass="22227">MFDNRLQPLVFKVTHPIAEFLHNKGVRADQVTIGGFFLGLLACVAVTFGAFYWALFFLALNRLSDGVDGELARLTEPTDQGAFLDIVLDFLFYNAFAFAFILFDPSLNGVAGAVLMLSFMGTGASFLAFAALAAKRNLKNPKYPNKSLYYASGLTEGFETIFIFVLFCIFPQFFPVLALAFATLCFITTFTRVIGGYHSLR</sequence>
<proteinExistence type="inferred from homology"/>
<dbReference type="GO" id="GO:0016020">
    <property type="term" value="C:membrane"/>
    <property type="evidence" value="ECO:0007669"/>
    <property type="project" value="InterPro"/>
</dbReference>
<dbReference type="EMBL" id="PIPM01000003">
    <property type="protein sequence ID" value="RUO35228.1"/>
    <property type="molecule type" value="Genomic_DNA"/>
</dbReference>
<comment type="caution">
    <text evidence="4">The sequence shown here is derived from an EMBL/GenBank/DDBJ whole genome shotgun (WGS) entry which is preliminary data.</text>
</comment>
<accession>A0A432WNB0</accession>
<protein>
    <recommendedName>
        <fullName evidence="6">CDP-alcohol phosphatidyltransferase family protein</fullName>
    </recommendedName>
</protein>
<feature type="transmembrane region" description="Helical" evidence="3">
    <location>
        <begin position="81"/>
        <end position="103"/>
    </location>
</feature>
<dbReference type="Proteomes" id="UP000288405">
    <property type="component" value="Unassembled WGS sequence"/>
</dbReference>
<dbReference type="Pfam" id="PF01066">
    <property type="entry name" value="CDP-OH_P_transf"/>
    <property type="match status" value="1"/>
</dbReference>
<keyword evidence="3" id="KW-0812">Transmembrane</keyword>
<feature type="transmembrane region" description="Helical" evidence="3">
    <location>
        <begin position="109"/>
        <end position="135"/>
    </location>
</feature>
<gene>
    <name evidence="4" type="ORF">CWE11_04115</name>
</gene>
<dbReference type="PROSITE" id="PS00379">
    <property type="entry name" value="CDP_ALCOHOL_P_TRANSF"/>
    <property type="match status" value="1"/>
</dbReference>
<evidence type="ECO:0000256" key="3">
    <source>
        <dbReference type="SAM" id="Phobius"/>
    </source>
</evidence>
<organism evidence="4 5">
    <name type="scientific">Aliidiomarina sanyensis</name>
    <dbReference type="NCBI Taxonomy" id="1249555"/>
    <lineage>
        <taxon>Bacteria</taxon>
        <taxon>Pseudomonadati</taxon>
        <taxon>Pseudomonadota</taxon>
        <taxon>Gammaproteobacteria</taxon>
        <taxon>Alteromonadales</taxon>
        <taxon>Idiomarinaceae</taxon>
        <taxon>Aliidiomarina</taxon>
    </lineage>
</organism>
<feature type="transmembrane region" description="Helical" evidence="3">
    <location>
        <begin position="173"/>
        <end position="195"/>
    </location>
</feature>
<evidence type="ECO:0000256" key="2">
    <source>
        <dbReference type="RuleBase" id="RU003750"/>
    </source>
</evidence>
<feature type="transmembrane region" description="Helical" evidence="3">
    <location>
        <begin position="147"/>
        <end position="167"/>
    </location>
</feature>
<reference evidence="4 5" key="1">
    <citation type="journal article" date="2011" name="Front. Microbiol.">
        <title>Genomic signatures of strain selection and enhancement in Bacillus atrophaeus var. globigii, a historical biowarfare simulant.</title>
        <authorList>
            <person name="Gibbons H.S."/>
            <person name="Broomall S.M."/>
            <person name="McNew L.A."/>
            <person name="Daligault H."/>
            <person name="Chapman C."/>
            <person name="Bruce D."/>
            <person name="Karavis M."/>
            <person name="Krepps M."/>
            <person name="McGregor P.A."/>
            <person name="Hong C."/>
            <person name="Park K.H."/>
            <person name="Akmal A."/>
            <person name="Feldman A."/>
            <person name="Lin J.S."/>
            <person name="Chang W.E."/>
            <person name="Higgs B.W."/>
            <person name="Demirev P."/>
            <person name="Lindquist J."/>
            <person name="Liem A."/>
            <person name="Fochler E."/>
            <person name="Read T.D."/>
            <person name="Tapia R."/>
            <person name="Johnson S."/>
            <person name="Bishop-Lilly K.A."/>
            <person name="Detter C."/>
            <person name="Han C."/>
            <person name="Sozhamannan S."/>
            <person name="Rosenzweig C.N."/>
            <person name="Skowronski E.W."/>
        </authorList>
    </citation>
    <scope>NUCLEOTIDE SEQUENCE [LARGE SCALE GENOMIC DNA]</scope>
    <source>
        <strain evidence="4 5">GYP-17</strain>
    </source>
</reference>
<name>A0A432WNB0_9GAMM</name>
<comment type="similarity">
    <text evidence="2">Belongs to the CDP-alcohol phosphatidyltransferase class-I family.</text>
</comment>
<dbReference type="InterPro" id="IPR043130">
    <property type="entry name" value="CDP-OH_PTrfase_TM_dom"/>
</dbReference>
<keyword evidence="1 2" id="KW-0808">Transferase</keyword>
<keyword evidence="3" id="KW-0472">Membrane</keyword>
<dbReference type="GO" id="GO:0016780">
    <property type="term" value="F:phosphotransferase activity, for other substituted phosphate groups"/>
    <property type="evidence" value="ECO:0007669"/>
    <property type="project" value="InterPro"/>
</dbReference>
<evidence type="ECO:0000256" key="1">
    <source>
        <dbReference type="ARBA" id="ARBA00022679"/>
    </source>
</evidence>
<keyword evidence="5" id="KW-1185">Reference proteome</keyword>
<evidence type="ECO:0008006" key="6">
    <source>
        <dbReference type="Google" id="ProtNLM"/>
    </source>
</evidence>
<dbReference type="InterPro" id="IPR048254">
    <property type="entry name" value="CDP_ALCOHOL_P_TRANSF_CS"/>
</dbReference>
<dbReference type="Gene3D" id="1.20.120.1760">
    <property type="match status" value="1"/>
</dbReference>
<keyword evidence="3" id="KW-1133">Transmembrane helix</keyword>
<dbReference type="OrthoDB" id="9790577at2"/>
<dbReference type="AlphaFoldDB" id="A0A432WNB0"/>
<evidence type="ECO:0000313" key="5">
    <source>
        <dbReference type="Proteomes" id="UP000288405"/>
    </source>
</evidence>